<name>A0ABD3RJ94_9LAMI</name>
<proteinExistence type="predicted"/>
<organism evidence="1 2">
    <name type="scientific">Penstemon smallii</name>
    <dbReference type="NCBI Taxonomy" id="265156"/>
    <lineage>
        <taxon>Eukaryota</taxon>
        <taxon>Viridiplantae</taxon>
        <taxon>Streptophyta</taxon>
        <taxon>Embryophyta</taxon>
        <taxon>Tracheophyta</taxon>
        <taxon>Spermatophyta</taxon>
        <taxon>Magnoliopsida</taxon>
        <taxon>eudicotyledons</taxon>
        <taxon>Gunneridae</taxon>
        <taxon>Pentapetalae</taxon>
        <taxon>asterids</taxon>
        <taxon>lamiids</taxon>
        <taxon>Lamiales</taxon>
        <taxon>Plantaginaceae</taxon>
        <taxon>Cheloneae</taxon>
        <taxon>Penstemon</taxon>
    </lineage>
</organism>
<sequence length="61" mass="7464">MYKVENLIRESIKAFICMEMVKKRKLSRTRSREMNRRVFLIVQEKGIHVHELAMETLELWN</sequence>
<dbReference type="AlphaFoldDB" id="A0ABD3RJ94"/>
<gene>
    <name evidence="1" type="ORF">ACJIZ3_014087</name>
</gene>
<comment type="caution">
    <text evidence="1">The sequence shown here is derived from an EMBL/GenBank/DDBJ whole genome shotgun (WGS) entry which is preliminary data.</text>
</comment>
<protein>
    <recommendedName>
        <fullName evidence="3">Ribosomal protein L22</fullName>
    </recommendedName>
</protein>
<dbReference type="Proteomes" id="UP001634393">
    <property type="component" value="Unassembled WGS sequence"/>
</dbReference>
<evidence type="ECO:0000313" key="1">
    <source>
        <dbReference type="EMBL" id="KAL3812819.1"/>
    </source>
</evidence>
<dbReference type="EMBL" id="JBJXBP010000008">
    <property type="protein sequence ID" value="KAL3812819.1"/>
    <property type="molecule type" value="Genomic_DNA"/>
</dbReference>
<reference evidence="1 2" key="1">
    <citation type="submission" date="2024-12" db="EMBL/GenBank/DDBJ databases">
        <title>The unique morphological basis and parallel evolutionary history of personate flowers in Penstemon.</title>
        <authorList>
            <person name="Depatie T.H."/>
            <person name="Wessinger C.A."/>
        </authorList>
    </citation>
    <scope>NUCLEOTIDE SEQUENCE [LARGE SCALE GENOMIC DNA]</scope>
    <source>
        <strain evidence="1">WTNN_2</strain>
        <tissue evidence="1">Leaf</tissue>
    </source>
</reference>
<evidence type="ECO:0008006" key="3">
    <source>
        <dbReference type="Google" id="ProtNLM"/>
    </source>
</evidence>
<keyword evidence="2" id="KW-1185">Reference proteome</keyword>
<accession>A0ABD3RJ94</accession>
<evidence type="ECO:0000313" key="2">
    <source>
        <dbReference type="Proteomes" id="UP001634393"/>
    </source>
</evidence>